<dbReference type="FunCoup" id="A0A1D2VIZ6">
    <property type="interactions" value="1140"/>
</dbReference>
<dbReference type="GO" id="GO:0005975">
    <property type="term" value="P:carbohydrate metabolic process"/>
    <property type="evidence" value="ECO:0007669"/>
    <property type="project" value="InterPro"/>
</dbReference>
<reference evidence="11" key="1">
    <citation type="submission" date="2016-05" db="EMBL/GenBank/DDBJ databases">
        <title>Comparative genomics of biotechnologically important yeasts.</title>
        <authorList>
            <consortium name="DOE Joint Genome Institute"/>
            <person name="Riley R."/>
            <person name="Haridas S."/>
            <person name="Wolfe K.H."/>
            <person name="Lopes M.R."/>
            <person name="Hittinger C.T."/>
            <person name="Goker M."/>
            <person name="Salamov A."/>
            <person name="Wisecaver J."/>
            <person name="Long T.M."/>
            <person name="Aerts A.L."/>
            <person name="Barry K."/>
            <person name="Choi C."/>
            <person name="Clum A."/>
            <person name="Coughlan A.Y."/>
            <person name="Deshpande S."/>
            <person name="Douglass A.P."/>
            <person name="Hanson S.J."/>
            <person name="Klenk H.-P."/>
            <person name="Labutti K."/>
            <person name="Lapidus A."/>
            <person name="Lindquist E."/>
            <person name="Lipzen A."/>
            <person name="Meier-Kolthoff J.P."/>
            <person name="Ohm R.A."/>
            <person name="Otillar R.P."/>
            <person name="Pangilinan J."/>
            <person name="Peng Y."/>
            <person name="Rokas A."/>
            <person name="Rosa C.A."/>
            <person name="Scheuner C."/>
            <person name="Sibirny A.A."/>
            <person name="Slot J.C."/>
            <person name="Stielow J.B."/>
            <person name="Sun H."/>
            <person name="Kurtzman C.P."/>
            <person name="Blackwell M."/>
            <person name="Grigoriev I.V."/>
            <person name="Jeffries T.W."/>
        </authorList>
    </citation>
    <scope>NUCLEOTIDE SEQUENCE [LARGE SCALE GENOMIC DNA]</scope>
    <source>
        <strain evidence="11">DSM 1968</strain>
    </source>
</reference>
<dbReference type="InParanoid" id="A0A1D2VIZ6"/>
<gene>
    <name evidence="10" type="ORF">ASCRUDRAFT_75591</name>
</gene>
<evidence type="ECO:0000256" key="1">
    <source>
        <dbReference type="ARBA" id="ARBA00004875"/>
    </source>
</evidence>
<evidence type="ECO:0000256" key="8">
    <source>
        <dbReference type="ARBA" id="ARBA00048090"/>
    </source>
</evidence>
<dbReference type="InterPro" id="IPR027417">
    <property type="entry name" value="P-loop_NTPase"/>
</dbReference>
<name>A0A1D2VIZ6_9ASCO</name>
<protein>
    <recommendedName>
        <fullName evidence="3 9">Gluconokinase</fullName>
        <ecNumber evidence="3 9">2.7.1.12</ecNumber>
    </recommendedName>
</protein>
<evidence type="ECO:0000256" key="4">
    <source>
        <dbReference type="ARBA" id="ARBA00022679"/>
    </source>
</evidence>
<keyword evidence="11" id="KW-1185">Reference proteome</keyword>
<dbReference type="Proteomes" id="UP000095038">
    <property type="component" value="Unassembled WGS sequence"/>
</dbReference>
<dbReference type="GO" id="GO:0005524">
    <property type="term" value="F:ATP binding"/>
    <property type="evidence" value="ECO:0007669"/>
    <property type="project" value="UniProtKB-KW"/>
</dbReference>
<dbReference type="EMBL" id="KV454479">
    <property type="protein sequence ID" value="ODV61602.1"/>
    <property type="molecule type" value="Genomic_DNA"/>
</dbReference>
<evidence type="ECO:0000256" key="3">
    <source>
        <dbReference type="ARBA" id="ARBA00012054"/>
    </source>
</evidence>
<keyword evidence="6 9" id="KW-0418">Kinase</keyword>
<dbReference type="STRING" id="1344418.A0A1D2VIZ6"/>
<evidence type="ECO:0000256" key="2">
    <source>
        <dbReference type="ARBA" id="ARBA00008420"/>
    </source>
</evidence>
<evidence type="ECO:0000256" key="5">
    <source>
        <dbReference type="ARBA" id="ARBA00022741"/>
    </source>
</evidence>
<dbReference type="AlphaFoldDB" id="A0A1D2VIZ6"/>
<accession>A0A1D2VIZ6</accession>
<dbReference type="InterPro" id="IPR006001">
    <property type="entry name" value="Therm_gnt_kin"/>
</dbReference>
<dbReference type="GO" id="GO:0005737">
    <property type="term" value="C:cytoplasm"/>
    <property type="evidence" value="ECO:0007669"/>
    <property type="project" value="TreeGrafter"/>
</dbReference>
<evidence type="ECO:0000256" key="9">
    <source>
        <dbReference type="RuleBase" id="RU363066"/>
    </source>
</evidence>
<dbReference type="RefSeq" id="XP_020047909.1">
    <property type="nucleotide sequence ID" value="XM_020193129.1"/>
</dbReference>
<sequence>MKEYKKTIIISGASGCGKSSVALELYSQINQFDLLHQKLVTKFIEGDDLHSMGNIRKMSSGIPLNDEDRIKWLKLIYKTIYESDANLNIATCSLLKKKYRDFIIGEKRKRNSNNIDIFFLYCDYEKTVKRVQNRSNHFMKENMLRSQFDILELPNEDDEQYCHVINVNNKTIQQIVNEIHRKILPSAVEQST</sequence>
<dbReference type="GeneID" id="30966765"/>
<comment type="similarity">
    <text evidence="2 9">Belongs to the gluconokinase GntK/GntV family.</text>
</comment>
<dbReference type="SUPFAM" id="SSF52540">
    <property type="entry name" value="P-loop containing nucleoside triphosphate hydrolases"/>
    <property type="match status" value="1"/>
</dbReference>
<dbReference type="PANTHER" id="PTHR43442:SF3">
    <property type="entry name" value="GLUCONOKINASE-RELATED"/>
    <property type="match status" value="1"/>
</dbReference>
<proteinExistence type="inferred from homology"/>
<dbReference type="PANTHER" id="PTHR43442">
    <property type="entry name" value="GLUCONOKINASE-RELATED"/>
    <property type="match status" value="1"/>
</dbReference>
<comment type="pathway">
    <text evidence="1 9">Carbohydrate acid metabolism; D-gluconate degradation.</text>
</comment>
<dbReference type="OrthoDB" id="275177at2759"/>
<keyword evidence="4 9" id="KW-0808">Transferase</keyword>
<dbReference type="UniPathway" id="UPA00792"/>
<evidence type="ECO:0000313" key="11">
    <source>
        <dbReference type="Proteomes" id="UP000095038"/>
    </source>
</evidence>
<organism evidence="10 11">
    <name type="scientific">Ascoidea rubescens DSM 1968</name>
    <dbReference type="NCBI Taxonomy" id="1344418"/>
    <lineage>
        <taxon>Eukaryota</taxon>
        <taxon>Fungi</taxon>
        <taxon>Dikarya</taxon>
        <taxon>Ascomycota</taxon>
        <taxon>Saccharomycotina</taxon>
        <taxon>Saccharomycetes</taxon>
        <taxon>Ascoideaceae</taxon>
        <taxon>Ascoidea</taxon>
    </lineage>
</organism>
<dbReference type="EC" id="2.7.1.12" evidence="3 9"/>
<comment type="catalytic activity">
    <reaction evidence="8 9">
        <text>D-gluconate + ATP = 6-phospho-D-gluconate + ADP + H(+)</text>
        <dbReference type="Rhea" id="RHEA:19433"/>
        <dbReference type="ChEBI" id="CHEBI:15378"/>
        <dbReference type="ChEBI" id="CHEBI:18391"/>
        <dbReference type="ChEBI" id="CHEBI:30616"/>
        <dbReference type="ChEBI" id="CHEBI:58759"/>
        <dbReference type="ChEBI" id="CHEBI:456216"/>
        <dbReference type="EC" id="2.7.1.12"/>
    </reaction>
</comment>
<keyword evidence="5 9" id="KW-0547">Nucleotide-binding</keyword>
<dbReference type="GO" id="GO:0046316">
    <property type="term" value="F:gluconokinase activity"/>
    <property type="evidence" value="ECO:0007669"/>
    <property type="project" value="UniProtKB-EC"/>
</dbReference>
<evidence type="ECO:0000256" key="6">
    <source>
        <dbReference type="ARBA" id="ARBA00022777"/>
    </source>
</evidence>
<keyword evidence="7 9" id="KW-0067">ATP-binding</keyword>
<dbReference type="CDD" id="cd02021">
    <property type="entry name" value="GntK"/>
    <property type="match status" value="1"/>
</dbReference>
<dbReference type="NCBIfam" id="TIGR01313">
    <property type="entry name" value="therm_gnt_kin"/>
    <property type="match status" value="1"/>
</dbReference>
<evidence type="ECO:0000313" key="10">
    <source>
        <dbReference type="EMBL" id="ODV61602.1"/>
    </source>
</evidence>
<evidence type="ECO:0000256" key="7">
    <source>
        <dbReference type="ARBA" id="ARBA00022840"/>
    </source>
</evidence>
<dbReference type="Gene3D" id="3.40.50.300">
    <property type="entry name" value="P-loop containing nucleotide triphosphate hydrolases"/>
    <property type="match status" value="1"/>
</dbReference>